<proteinExistence type="predicted"/>
<comment type="caution">
    <text evidence="1">The sequence shown here is derived from an EMBL/GenBank/DDBJ whole genome shotgun (WGS) entry which is preliminary data.</text>
</comment>
<evidence type="ECO:0000313" key="2">
    <source>
        <dbReference type="Proteomes" id="UP000702954"/>
    </source>
</evidence>
<keyword evidence="2" id="KW-1185">Reference proteome</keyword>
<evidence type="ECO:0000313" key="1">
    <source>
        <dbReference type="EMBL" id="GBU05687.1"/>
    </source>
</evidence>
<reference evidence="1 2" key="1">
    <citation type="journal article" date="2018" name="Int. J. Syst. Evol. Microbiol.">
        <title>Draft Genome Sequence of Faecalimonas umbilicata JCM 30896T, an Acetate-Producing Bacterium Isolated from Human Feces.</title>
        <authorList>
            <person name="Sakamoto M."/>
            <person name="Ikeyama N."/>
            <person name="Yuki M."/>
            <person name="Ohkuma M."/>
        </authorList>
    </citation>
    <scope>NUCLEOTIDE SEQUENCE [LARGE SCALE GENOMIC DNA]</scope>
    <source>
        <strain evidence="1 2">EGH7</strain>
    </source>
</reference>
<dbReference type="RefSeq" id="WP_132038452.1">
    <property type="nucleotide sequence ID" value="NZ_BHEO01000008.1"/>
</dbReference>
<dbReference type="Proteomes" id="UP000702954">
    <property type="component" value="Unassembled WGS sequence"/>
</dbReference>
<evidence type="ECO:0008006" key="3">
    <source>
        <dbReference type="Google" id="ProtNLM"/>
    </source>
</evidence>
<gene>
    <name evidence="1" type="ORF">FAEUMB_22280</name>
</gene>
<organism evidence="1 2">
    <name type="scientific">Faecalimonas umbilicata</name>
    <dbReference type="NCBI Taxonomy" id="1912855"/>
    <lineage>
        <taxon>Bacteria</taxon>
        <taxon>Bacillati</taxon>
        <taxon>Bacillota</taxon>
        <taxon>Clostridia</taxon>
        <taxon>Lachnospirales</taxon>
        <taxon>Lachnospiraceae</taxon>
        <taxon>Faecalimonas</taxon>
    </lineage>
</organism>
<protein>
    <recommendedName>
        <fullName evidence="3">Helicase</fullName>
    </recommendedName>
</protein>
<sequence>MDIIRYVTEGTFDAYLYQVIENKQKIISQIMTSKNPVRAVEDVDATALSYAEIKALAAGNPFIKEKMDLDIQVSKLQLLKQSYLSQKYEMEDKVMTYFPQQIKQQEKWIAEYKEDLAHVKEYTPKDRETFPPMQIQGIVYADKKEAGQALIAACKAMKSPEPVVLGVYRGFGMELSYNTFSKEFVVELKGKRSYPVALGTDIYGNITRIDNEIEKIPDRLLHCQERLETLKEQLETAKQEVQKPFAQEEELQQKTARLGELNVMLDMDKKEHPILDVEPDESVEVVETKCKVLER</sequence>
<accession>A0ABQ0QZ96</accession>
<name>A0ABQ0QZ96_9FIRM</name>
<dbReference type="EMBL" id="BHEO01000008">
    <property type="protein sequence ID" value="GBU05687.1"/>
    <property type="molecule type" value="Genomic_DNA"/>
</dbReference>